<dbReference type="Gene3D" id="3.20.20.70">
    <property type="entry name" value="Aldolase class I"/>
    <property type="match status" value="1"/>
</dbReference>
<dbReference type="InterPro" id="IPR020625">
    <property type="entry name" value="Schiff_base-form_aldolases_AS"/>
</dbReference>
<dbReference type="RefSeq" id="WP_267611757.1">
    <property type="nucleotide sequence ID" value="NZ_JAOVZQ010000001.1"/>
</dbReference>
<dbReference type="PRINTS" id="PR00146">
    <property type="entry name" value="DHPICSNTHASE"/>
</dbReference>
<keyword evidence="6" id="KW-1185">Reference proteome</keyword>
<name>A0ABT3YD54_9HYPH</name>
<keyword evidence="3" id="KW-0704">Schiff base</keyword>
<organism evidence="5 6">
    <name type="scientific">Hoeflea ulvae</name>
    <dbReference type="NCBI Taxonomy" id="2983764"/>
    <lineage>
        <taxon>Bacteria</taxon>
        <taxon>Pseudomonadati</taxon>
        <taxon>Pseudomonadota</taxon>
        <taxon>Alphaproteobacteria</taxon>
        <taxon>Hyphomicrobiales</taxon>
        <taxon>Rhizobiaceae</taxon>
        <taxon>Hoeflea</taxon>
    </lineage>
</organism>
<evidence type="ECO:0000256" key="3">
    <source>
        <dbReference type="ARBA" id="ARBA00023270"/>
    </source>
</evidence>
<proteinExistence type="inferred from homology"/>
<dbReference type="SUPFAM" id="SSF51569">
    <property type="entry name" value="Aldolase"/>
    <property type="match status" value="1"/>
</dbReference>
<evidence type="ECO:0000256" key="4">
    <source>
        <dbReference type="PIRNR" id="PIRNR001365"/>
    </source>
</evidence>
<dbReference type="PIRSF" id="PIRSF001365">
    <property type="entry name" value="DHDPS"/>
    <property type="match status" value="1"/>
</dbReference>
<dbReference type="PANTHER" id="PTHR12128:SF66">
    <property type="entry name" value="4-HYDROXY-2-OXOGLUTARATE ALDOLASE, MITOCHONDRIAL"/>
    <property type="match status" value="1"/>
</dbReference>
<protein>
    <submittedName>
        <fullName evidence="5">Dihydrodipicolinate synthase family protein</fullName>
    </submittedName>
</protein>
<gene>
    <name evidence="5" type="ORF">OEG82_07230</name>
</gene>
<dbReference type="CDD" id="cd00408">
    <property type="entry name" value="DHDPS-like"/>
    <property type="match status" value="1"/>
</dbReference>
<evidence type="ECO:0000313" key="5">
    <source>
        <dbReference type="EMBL" id="MCY0093811.1"/>
    </source>
</evidence>
<dbReference type="EMBL" id="JAOVZQ010000001">
    <property type="protein sequence ID" value="MCY0093811.1"/>
    <property type="molecule type" value="Genomic_DNA"/>
</dbReference>
<sequence length="306" mass="32331">MNRSSVNWFGPMPAITTPFRDDLSIDEQAFVANIDRLFENGATGMVASGCTGEFWAMSMAERSRVARLTVEACKGKGPAIIGTGAIRPEDVIDQIDAAGETGADGVLVMPPFFAHLSDAEIIAHFEAVNDKASLPILLYNIPGNAGNAITPDIASRLADLEMVVGIKESSGSWRNFHATLNAVIDKLLVFCGPSSVYGVPATLAGADGLIDCFPNVWARGCHDLWHATKAGRMDEAWALQRTGMELTDLFTTGGRTLYPATKAAMNILELPGGGVPRPPLLPLTGEPLVGLTSGLEALLSPVSEPA</sequence>
<evidence type="ECO:0000256" key="2">
    <source>
        <dbReference type="ARBA" id="ARBA00023239"/>
    </source>
</evidence>
<evidence type="ECO:0000313" key="6">
    <source>
        <dbReference type="Proteomes" id="UP001081283"/>
    </source>
</evidence>
<accession>A0ABT3YD54</accession>
<reference evidence="5" key="1">
    <citation type="submission" date="2022-10" db="EMBL/GenBank/DDBJ databases">
        <title>Hoeflea sp. J2-29, isolated from marine algae.</title>
        <authorList>
            <person name="Kristyanto S."/>
            <person name="Kim J.M."/>
            <person name="Jeon C.O."/>
        </authorList>
    </citation>
    <scope>NUCLEOTIDE SEQUENCE</scope>
    <source>
        <strain evidence="5">J2-29</strain>
    </source>
</reference>
<dbReference type="PANTHER" id="PTHR12128">
    <property type="entry name" value="DIHYDRODIPICOLINATE SYNTHASE"/>
    <property type="match status" value="1"/>
</dbReference>
<comment type="caution">
    <text evidence="5">The sequence shown here is derived from an EMBL/GenBank/DDBJ whole genome shotgun (WGS) entry which is preliminary data.</text>
</comment>
<keyword evidence="2 4" id="KW-0456">Lyase</keyword>
<evidence type="ECO:0000256" key="1">
    <source>
        <dbReference type="ARBA" id="ARBA00007592"/>
    </source>
</evidence>
<dbReference type="PROSITE" id="PS00666">
    <property type="entry name" value="DHDPS_2"/>
    <property type="match status" value="1"/>
</dbReference>
<dbReference type="Pfam" id="PF00701">
    <property type="entry name" value="DHDPS"/>
    <property type="match status" value="1"/>
</dbReference>
<comment type="similarity">
    <text evidence="1 4">Belongs to the DapA family.</text>
</comment>
<dbReference type="Proteomes" id="UP001081283">
    <property type="component" value="Unassembled WGS sequence"/>
</dbReference>
<dbReference type="InterPro" id="IPR002220">
    <property type="entry name" value="DapA-like"/>
</dbReference>
<dbReference type="SMART" id="SM01130">
    <property type="entry name" value="DHDPS"/>
    <property type="match status" value="1"/>
</dbReference>
<dbReference type="InterPro" id="IPR013785">
    <property type="entry name" value="Aldolase_TIM"/>
</dbReference>